<gene>
    <name evidence="16" type="ORF">HX829_32885</name>
</gene>
<evidence type="ECO:0000256" key="7">
    <source>
        <dbReference type="ARBA" id="ARBA00038437"/>
    </source>
</evidence>
<keyword evidence="2" id="KW-0963">Cytoplasm</keyword>
<evidence type="ECO:0000256" key="3">
    <source>
        <dbReference type="ARBA" id="ARBA00022741"/>
    </source>
</evidence>
<dbReference type="AlphaFoldDB" id="A0A7Y7WL80"/>
<evidence type="ECO:0000256" key="9">
    <source>
        <dbReference type="ARBA" id="ARBA00074363"/>
    </source>
</evidence>
<dbReference type="Proteomes" id="UP000582981">
    <property type="component" value="Unassembled WGS sequence"/>
</dbReference>
<feature type="domain" description="DEAD-box RNA helicase Q" evidence="15">
    <location>
        <begin position="1"/>
        <end position="29"/>
    </location>
</feature>
<evidence type="ECO:0000259" key="14">
    <source>
        <dbReference type="PROSITE" id="PS51194"/>
    </source>
</evidence>
<dbReference type="GO" id="GO:0003676">
    <property type="term" value="F:nucleic acid binding"/>
    <property type="evidence" value="ECO:0007669"/>
    <property type="project" value="InterPro"/>
</dbReference>
<dbReference type="InterPro" id="IPR001650">
    <property type="entry name" value="Helicase_C-like"/>
</dbReference>
<dbReference type="PROSITE" id="PS51194">
    <property type="entry name" value="HELICASE_CTER"/>
    <property type="match status" value="1"/>
</dbReference>
<dbReference type="InterPro" id="IPR011545">
    <property type="entry name" value="DEAD/DEAH_box_helicase_dom"/>
</dbReference>
<dbReference type="SMART" id="SM00487">
    <property type="entry name" value="DEXDc"/>
    <property type="match status" value="1"/>
</dbReference>
<dbReference type="InterPro" id="IPR044742">
    <property type="entry name" value="DEAD/DEAH_RhlB"/>
</dbReference>
<dbReference type="PROSITE" id="PS51195">
    <property type="entry name" value="Q_MOTIF"/>
    <property type="match status" value="1"/>
</dbReference>
<evidence type="ECO:0000256" key="8">
    <source>
        <dbReference type="ARBA" id="ARBA00047984"/>
    </source>
</evidence>
<evidence type="ECO:0000256" key="2">
    <source>
        <dbReference type="ARBA" id="ARBA00022490"/>
    </source>
</evidence>
<dbReference type="PROSITE" id="PS00039">
    <property type="entry name" value="DEAD_ATP_HELICASE"/>
    <property type="match status" value="1"/>
</dbReference>
<dbReference type="FunFam" id="3.40.50.300:FF:000468">
    <property type="entry name" value="ATP-dependent RNA helicase RhlE"/>
    <property type="match status" value="1"/>
</dbReference>
<dbReference type="FunFam" id="3.40.50.300:FF:000108">
    <property type="entry name" value="ATP-dependent RNA helicase RhlE"/>
    <property type="match status" value="1"/>
</dbReference>
<protein>
    <recommendedName>
        <fullName evidence="9">DEAD-box ATP-dependent RNA helicase RhpA</fullName>
        <ecNumber evidence="1">3.6.4.13</ecNumber>
    </recommendedName>
</protein>
<evidence type="ECO:0000256" key="1">
    <source>
        <dbReference type="ARBA" id="ARBA00012552"/>
    </source>
</evidence>
<accession>A0A7Y7WL80</accession>
<feature type="domain" description="Helicase C-terminal" evidence="14">
    <location>
        <begin position="218"/>
        <end position="383"/>
    </location>
</feature>
<dbReference type="PANTHER" id="PTHR47959:SF13">
    <property type="entry name" value="ATP-DEPENDENT RNA HELICASE RHLE"/>
    <property type="match status" value="1"/>
</dbReference>
<keyword evidence="4 11" id="KW-0378">Hydrolase</keyword>
<dbReference type="GO" id="GO:0016787">
    <property type="term" value="F:hydrolase activity"/>
    <property type="evidence" value="ECO:0007669"/>
    <property type="project" value="UniProtKB-KW"/>
</dbReference>
<comment type="catalytic activity">
    <reaction evidence="8">
        <text>ATP + H2O = ADP + phosphate + H(+)</text>
        <dbReference type="Rhea" id="RHEA:13065"/>
        <dbReference type="ChEBI" id="CHEBI:15377"/>
        <dbReference type="ChEBI" id="CHEBI:15378"/>
        <dbReference type="ChEBI" id="CHEBI:30616"/>
        <dbReference type="ChEBI" id="CHEBI:43474"/>
        <dbReference type="ChEBI" id="CHEBI:456216"/>
        <dbReference type="EC" id="3.6.4.13"/>
    </reaction>
</comment>
<keyword evidence="3 11" id="KW-0547">Nucleotide-binding</keyword>
<feature type="compositionally biased region" description="Basic residues" evidence="12">
    <location>
        <begin position="392"/>
        <end position="401"/>
    </location>
</feature>
<dbReference type="GO" id="GO:0005524">
    <property type="term" value="F:ATP binding"/>
    <property type="evidence" value="ECO:0007669"/>
    <property type="project" value="UniProtKB-KW"/>
</dbReference>
<feature type="compositionally biased region" description="Basic and acidic residues" evidence="12">
    <location>
        <begin position="370"/>
        <end position="383"/>
    </location>
</feature>
<dbReference type="EMBL" id="JACAPU010000076">
    <property type="protein sequence ID" value="NWB51273.1"/>
    <property type="molecule type" value="Genomic_DNA"/>
</dbReference>
<keyword evidence="6 11" id="KW-0067">ATP-binding</keyword>
<dbReference type="CDD" id="cd00268">
    <property type="entry name" value="DEADc"/>
    <property type="match status" value="1"/>
</dbReference>
<evidence type="ECO:0000256" key="6">
    <source>
        <dbReference type="ARBA" id="ARBA00022840"/>
    </source>
</evidence>
<feature type="short sequence motif" description="Q motif" evidence="10">
    <location>
        <begin position="1"/>
        <end position="29"/>
    </location>
</feature>
<dbReference type="GO" id="GO:0009266">
    <property type="term" value="P:response to temperature stimulus"/>
    <property type="evidence" value="ECO:0007669"/>
    <property type="project" value="UniProtKB-ARBA"/>
</dbReference>
<dbReference type="GO" id="GO:0003724">
    <property type="term" value="F:RNA helicase activity"/>
    <property type="evidence" value="ECO:0007669"/>
    <property type="project" value="UniProtKB-EC"/>
</dbReference>
<feature type="region of interest" description="Disordered" evidence="12">
    <location>
        <begin position="370"/>
        <end position="444"/>
    </location>
</feature>
<dbReference type="Pfam" id="PF00270">
    <property type="entry name" value="DEAD"/>
    <property type="match status" value="1"/>
</dbReference>
<feature type="domain" description="Helicase ATP-binding" evidence="13">
    <location>
        <begin position="32"/>
        <end position="207"/>
    </location>
</feature>
<dbReference type="SMART" id="SM00490">
    <property type="entry name" value="HELICc"/>
    <property type="match status" value="1"/>
</dbReference>
<dbReference type="SUPFAM" id="SSF52540">
    <property type="entry name" value="P-loop containing nucleoside triphosphate hydrolases"/>
    <property type="match status" value="1"/>
</dbReference>
<sequence>MTFATLGLIEPLTRALDTLGYQTPTPIQAQAIPAVLAGRDLMAAAQTGTGKTAGFALPLLQLLTLEGPKVTANSVRSLILVPTRELAEQVHESVRQYAEHLPLSTYAVYGGVSINPQMMKLRKGVDLLVATPGRLLDLYRQNALKFNQLQTLVLDEADRMLDLGFQEELGNIYKALPKKRQTLLFSATFSDAIRLLAGQMLNDPLSIEVSPRNVAANTVKQWLVTVDKKRKPELFVHLMRKQHWKQVLVFAKTRNGVDQLVEKLQGLGINADGIHGDKPQATRQRALDRFKASEIQILVATDVAARGLDIEDLPLVVNFDLPIVAEDYIHRIGRTGRAGATGEAISLVCADEVNLLSAIETLTRQTLKRQDEAGFEPDHRVPDTDASGSVIKKPKKPKKPKAAGGKRNLGKWVDSGEKPEDVVQSIKPVRKVPVFNTGPRKRKP</sequence>
<dbReference type="GO" id="GO:0042255">
    <property type="term" value="P:ribosome assembly"/>
    <property type="evidence" value="ECO:0007669"/>
    <property type="project" value="UniProtKB-ARBA"/>
</dbReference>
<dbReference type="InterPro" id="IPR000629">
    <property type="entry name" value="RNA-helicase_DEAD-box_CS"/>
</dbReference>
<name>A0A7Y7WL80_9PSED</name>
<evidence type="ECO:0000259" key="13">
    <source>
        <dbReference type="PROSITE" id="PS51192"/>
    </source>
</evidence>
<dbReference type="InterPro" id="IPR014014">
    <property type="entry name" value="RNA_helicase_DEAD_Q_motif"/>
</dbReference>
<evidence type="ECO:0000256" key="4">
    <source>
        <dbReference type="ARBA" id="ARBA00022801"/>
    </source>
</evidence>
<dbReference type="InterPro" id="IPR050079">
    <property type="entry name" value="DEAD_box_RNA_helicase"/>
</dbReference>
<dbReference type="EC" id="3.6.4.13" evidence="1"/>
<reference evidence="16 17" key="1">
    <citation type="submission" date="2020-04" db="EMBL/GenBank/DDBJ databases">
        <title>Molecular characterization of pseudomonads from Agaricus bisporus reveal novel blotch 2 pathogens in Western Europe.</title>
        <authorList>
            <person name="Taparia T."/>
            <person name="Krijger M."/>
            <person name="Haynes E."/>
            <person name="Elpinstone J.G."/>
            <person name="Noble R."/>
            <person name="Van Der Wolf J."/>
        </authorList>
    </citation>
    <scope>NUCLEOTIDE SEQUENCE [LARGE SCALE GENOMIC DNA]</scope>
    <source>
        <strain evidence="16 17">F1001</strain>
    </source>
</reference>
<dbReference type="Pfam" id="PF00271">
    <property type="entry name" value="Helicase_C"/>
    <property type="match status" value="1"/>
</dbReference>
<organism evidence="16 17">
    <name type="scientific">Pseudomonas gingeri</name>
    <dbReference type="NCBI Taxonomy" id="117681"/>
    <lineage>
        <taxon>Bacteria</taxon>
        <taxon>Pseudomonadati</taxon>
        <taxon>Pseudomonadota</taxon>
        <taxon>Gammaproteobacteria</taxon>
        <taxon>Pseudomonadales</taxon>
        <taxon>Pseudomonadaceae</taxon>
        <taxon>Pseudomonas</taxon>
    </lineage>
</organism>
<dbReference type="PROSITE" id="PS51192">
    <property type="entry name" value="HELICASE_ATP_BIND_1"/>
    <property type="match status" value="1"/>
</dbReference>
<evidence type="ECO:0000259" key="15">
    <source>
        <dbReference type="PROSITE" id="PS51195"/>
    </source>
</evidence>
<dbReference type="RefSeq" id="WP_100941488.1">
    <property type="nucleotide sequence ID" value="NZ_JACAPU010000076.1"/>
</dbReference>
<evidence type="ECO:0000256" key="10">
    <source>
        <dbReference type="PROSITE-ProRule" id="PRU00552"/>
    </source>
</evidence>
<dbReference type="PANTHER" id="PTHR47959">
    <property type="entry name" value="ATP-DEPENDENT RNA HELICASE RHLE-RELATED"/>
    <property type="match status" value="1"/>
</dbReference>
<evidence type="ECO:0000256" key="12">
    <source>
        <dbReference type="SAM" id="MobiDB-lite"/>
    </source>
</evidence>
<dbReference type="GO" id="GO:0005829">
    <property type="term" value="C:cytosol"/>
    <property type="evidence" value="ECO:0007669"/>
    <property type="project" value="TreeGrafter"/>
</dbReference>
<dbReference type="CDD" id="cd18787">
    <property type="entry name" value="SF2_C_DEAD"/>
    <property type="match status" value="1"/>
</dbReference>
<comment type="caution">
    <text evidence="16">The sequence shown here is derived from an EMBL/GenBank/DDBJ whole genome shotgun (WGS) entry which is preliminary data.</text>
</comment>
<keyword evidence="5 11" id="KW-0347">Helicase</keyword>
<dbReference type="Gene3D" id="3.40.50.300">
    <property type="entry name" value="P-loop containing nucleotide triphosphate hydrolases"/>
    <property type="match status" value="2"/>
</dbReference>
<dbReference type="InterPro" id="IPR014001">
    <property type="entry name" value="Helicase_ATP-bd"/>
</dbReference>
<evidence type="ECO:0000256" key="11">
    <source>
        <dbReference type="RuleBase" id="RU000492"/>
    </source>
</evidence>
<dbReference type="InterPro" id="IPR027417">
    <property type="entry name" value="P-loop_NTPase"/>
</dbReference>
<evidence type="ECO:0000256" key="5">
    <source>
        <dbReference type="ARBA" id="ARBA00022806"/>
    </source>
</evidence>
<proteinExistence type="inferred from homology"/>
<evidence type="ECO:0000313" key="17">
    <source>
        <dbReference type="Proteomes" id="UP000582981"/>
    </source>
</evidence>
<comment type="similarity">
    <text evidence="7 11">Belongs to the DEAD box helicase family.</text>
</comment>
<evidence type="ECO:0000313" key="16">
    <source>
        <dbReference type="EMBL" id="NWB51273.1"/>
    </source>
</evidence>